<dbReference type="PROSITE" id="PS00160">
    <property type="entry name" value="ALDOLASE_KDPG_KHG_2"/>
    <property type="match status" value="1"/>
</dbReference>
<dbReference type="InterPro" id="IPR000887">
    <property type="entry name" value="Aldlse_KDPG_KHG"/>
</dbReference>
<evidence type="ECO:0000313" key="7">
    <source>
        <dbReference type="Proteomes" id="UP000315388"/>
    </source>
</evidence>
<keyword evidence="4" id="KW-0456">Lyase</keyword>
<dbReference type="Proteomes" id="UP000315388">
    <property type="component" value="Unassembled WGS sequence"/>
</dbReference>
<comment type="pathway">
    <text evidence="1">Carbohydrate acid metabolism.</text>
</comment>
<dbReference type="AlphaFoldDB" id="A0A502BRG0"/>
<dbReference type="EMBL" id="VEWJ01000001">
    <property type="protein sequence ID" value="TPF77182.1"/>
    <property type="molecule type" value="Genomic_DNA"/>
</dbReference>
<evidence type="ECO:0000313" key="6">
    <source>
        <dbReference type="EMBL" id="TPF77182.1"/>
    </source>
</evidence>
<dbReference type="Gene3D" id="3.20.20.70">
    <property type="entry name" value="Aldolase class I"/>
    <property type="match status" value="1"/>
</dbReference>
<dbReference type="InterPro" id="IPR031338">
    <property type="entry name" value="KDPG/KHG_AS_2"/>
</dbReference>
<evidence type="ECO:0000256" key="2">
    <source>
        <dbReference type="ARBA" id="ARBA00006906"/>
    </source>
</evidence>
<reference evidence="6 7" key="1">
    <citation type="journal article" date="2003" name="Int. J. Syst. Evol. Microbiol.">
        <title>Towards a standardized format for the description of a novel species (of an established genus): Ochrobactrum gallinifaecis sp. nov.</title>
        <authorList>
            <person name="Kampfer P."/>
            <person name="Buczolits S."/>
            <person name="Albrecht A."/>
            <person name="Busse H.J."/>
            <person name="Stackebrandt E."/>
        </authorList>
    </citation>
    <scope>NUCLEOTIDE SEQUENCE [LARGE SCALE GENOMIC DNA]</scope>
    <source>
        <strain evidence="6 7">ISO 196</strain>
    </source>
</reference>
<evidence type="ECO:0000256" key="1">
    <source>
        <dbReference type="ARBA" id="ARBA00004761"/>
    </source>
</evidence>
<organism evidence="6 7">
    <name type="scientific">Brucella gallinifaecis</name>
    <dbReference type="NCBI Taxonomy" id="215590"/>
    <lineage>
        <taxon>Bacteria</taxon>
        <taxon>Pseudomonadati</taxon>
        <taxon>Pseudomonadota</taxon>
        <taxon>Alphaproteobacteria</taxon>
        <taxon>Hyphomicrobiales</taxon>
        <taxon>Brucellaceae</taxon>
        <taxon>Brucella/Ochrobactrum group</taxon>
        <taxon>Brucella</taxon>
    </lineage>
</organism>
<evidence type="ECO:0000256" key="5">
    <source>
        <dbReference type="ARBA" id="ARBA00023277"/>
    </source>
</evidence>
<dbReference type="SUPFAM" id="SSF51569">
    <property type="entry name" value="Aldolase"/>
    <property type="match status" value="1"/>
</dbReference>
<keyword evidence="7" id="KW-1185">Reference proteome</keyword>
<comment type="similarity">
    <text evidence="2">Belongs to the KHG/KDPG aldolase family.</text>
</comment>
<keyword evidence="5" id="KW-0119">Carbohydrate metabolism</keyword>
<proteinExistence type="inferred from homology"/>
<evidence type="ECO:0000256" key="3">
    <source>
        <dbReference type="ARBA" id="ARBA00011233"/>
    </source>
</evidence>
<dbReference type="PANTHER" id="PTHR30246">
    <property type="entry name" value="2-KETO-3-DEOXY-6-PHOSPHOGLUCONATE ALDOLASE"/>
    <property type="match status" value="1"/>
</dbReference>
<accession>A0A502BRG0</accession>
<comment type="subunit">
    <text evidence="3">Homotrimer.</text>
</comment>
<dbReference type="Pfam" id="PF01081">
    <property type="entry name" value="Aldolase"/>
    <property type="match status" value="1"/>
</dbReference>
<dbReference type="GO" id="GO:0016829">
    <property type="term" value="F:lyase activity"/>
    <property type="evidence" value="ECO:0007669"/>
    <property type="project" value="UniProtKB-KW"/>
</dbReference>
<sequence length="213" mass="22145">MPLHVPWPDFRRSLVAILRGILPDEVEGVADALINAGFEAIEVPLNSPDAFQSIERLSKRFGANCLVGAGTVLTGEDCARVAECGGRLMVSPNIDAQVIKIAQLNAMVTLPGVFSPTEALMAVRLGASALKFFPACALGAAGISAMSTILPKDTIIGAVGGVSNRDFAAYGAAGIRTFGLGSSLYRPGQNVKEVAAKAVEAIKAYDMALTVKN</sequence>
<protein>
    <submittedName>
        <fullName evidence="6">2-dehydro-3-deoxy-6-phosphogalactonate aldolase</fullName>
    </submittedName>
</protein>
<dbReference type="CDD" id="cd00452">
    <property type="entry name" value="KDPG_aldolase"/>
    <property type="match status" value="1"/>
</dbReference>
<gene>
    <name evidence="6" type="ORF">FHY56_00245</name>
</gene>
<name>A0A502BRG0_9HYPH</name>
<dbReference type="PANTHER" id="PTHR30246:SF1">
    <property type="entry name" value="2-DEHYDRO-3-DEOXY-6-PHOSPHOGALACTONATE ALDOLASE-RELATED"/>
    <property type="match status" value="1"/>
</dbReference>
<dbReference type="OrthoDB" id="7204076at2"/>
<comment type="caution">
    <text evidence="6">The sequence shown here is derived from an EMBL/GenBank/DDBJ whole genome shotgun (WGS) entry which is preliminary data.</text>
</comment>
<dbReference type="NCBIfam" id="NF006600">
    <property type="entry name" value="PRK09140.1"/>
    <property type="match status" value="1"/>
</dbReference>
<evidence type="ECO:0000256" key="4">
    <source>
        <dbReference type="ARBA" id="ARBA00023239"/>
    </source>
</evidence>
<dbReference type="InterPro" id="IPR013785">
    <property type="entry name" value="Aldolase_TIM"/>
</dbReference>